<proteinExistence type="predicted"/>
<evidence type="ECO:0000313" key="3">
    <source>
        <dbReference type="EMBL" id="KAE8357961.1"/>
    </source>
</evidence>
<keyword evidence="2" id="KW-1133">Transmembrane helix</keyword>
<evidence type="ECO:0000256" key="2">
    <source>
        <dbReference type="SAM" id="Phobius"/>
    </source>
</evidence>
<evidence type="ECO:0000256" key="1">
    <source>
        <dbReference type="SAM" id="MobiDB-lite"/>
    </source>
</evidence>
<dbReference type="AlphaFoldDB" id="A0A5N6ZK07"/>
<name>A0A5N6ZK07_9EURO</name>
<feature type="compositionally biased region" description="Basic residues" evidence="1">
    <location>
        <begin position="59"/>
        <end position="72"/>
    </location>
</feature>
<reference evidence="3 4" key="1">
    <citation type="submission" date="2019-04" db="EMBL/GenBank/DDBJ databases">
        <title>Friends and foes A comparative genomics studyof 23 Aspergillus species from section Flavi.</title>
        <authorList>
            <consortium name="DOE Joint Genome Institute"/>
            <person name="Kjaerbolling I."/>
            <person name="Vesth T."/>
            <person name="Frisvad J.C."/>
            <person name="Nybo J.L."/>
            <person name="Theobald S."/>
            <person name="Kildgaard S."/>
            <person name="Isbrandt T."/>
            <person name="Kuo A."/>
            <person name="Sato A."/>
            <person name="Lyhne E.K."/>
            <person name="Kogle M.E."/>
            <person name="Wiebenga A."/>
            <person name="Kun R.S."/>
            <person name="Lubbers R.J."/>
            <person name="Makela M.R."/>
            <person name="Barry K."/>
            <person name="Chovatia M."/>
            <person name="Clum A."/>
            <person name="Daum C."/>
            <person name="Haridas S."/>
            <person name="He G."/>
            <person name="LaButti K."/>
            <person name="Lipzen A."/>
            <person name="Mondo S."/>
            <person name="Riley R."/>
            <person name="Salamov A."/>
            <person name="Simmons B.A."/>
            <person name="Magnuson J.K."/>
            <person name="Henrissat B."/>
            <person name="Mortensen U.H."/>
            <person name="Larsen T.O."/>
            <person name="Devries R.P."/>
            <person name="Grigoriev I.V."/>
            <person name="Machida M."/>
            <person name="Baker S.E."/>
            <person name="Andersen M.R."/>
        </authorList>
    </citation>
    <scope>NUCLEOTIDE SEQUENCE [LARGE SCALE GENOMIC DNA]</scope>
    <source>
        <strain evidence="3 4">CBS 763.97</strain>
    </source>
</reference>
<feature type="compositionally biased region" description="Polar residues" evidence="1">
    <location>
        <begin position="88"/>
        <end position="97"/>
    </location>
</feature>
<protein>
    <submittedName>
        <fullName evidence="3">Uncharacterized protein</fullName>
    </submittedName>
</protein>
<organism evidence="3 4">
    <name type="scientific">Aspergillus caelatus</name>
    <dbReference type="NCBI Taxonomy" id="61420"/>
    <lineage>
        <taxon>Eukaryota</taxon>
        <taxon>Fungi</taxon>
        <taxon>Dikarya</taxon>
        <taxon>Ascomycota</taxon>
        <taxon>Pezizomycotina</taxon>
        <taxon>Eurotiomycetes</taxon>
        <taxon>Eurotiomycetidae</taxon>
        <taxon>Eurotiales</taxon>
        <taxon>Aspergillaceae</taxon>
        <taxon>Aspergillus</taxon>
        <taxon>Aspergillus subgen. Circumdati</taxon>
    </lineage>
</organism>
<keyword evidence="4" id="KW-1185">Reference proteome</keyword>
<feature type="transmembrane region" description="Helical" evidence="2">
    <location>
        <begin position="20"/>
        <end position="44"/>
    </location>
</feature>
<keyword evidence="2" id="KW-0472">Membrane</keyword>
<dbReference type="Proteomes" id="UP000326268">
    <property type="component" value="Unassembled WGS sequence"/>
</dbReference>
<keyword evidence="2" id="KW-0812">Transmembrane</keyword>
<feature type="region of interest" description="Disordered" evidence="1">
    <location>
        <begin position="49"/>
        <end position="105"/>
    </location>
</feature>
<dbReference type="EMBL" id="ML737942">
    <property type="protein sequence ID" value="KAE8357961.1"/>
    <property type="molecule type" value="Genomic_DNA"/>
</dbReference>
<dbReference type="GeneID" id="43661976"/>
<evidence type="ECO:0000313" key="4">
    <source>
        <dbReference type="Proteomes" id="UP000326268"/>
    </source>
</evidence>
<accession>A0A5N6ZK07</accession>
<gene>
    <name evidence="3" type="ORF">BDV27DRAFT_76448</name>
</gene>
<dbReference type="RefSeq" id="XP_031921042.1">
    <property type="nucleotide sequence ID" value="XM_032077530.1"/>
</dbReference>
<sequence length="105" mass="11924">MGHRHTHAHTHTLVLEKKIMFSFSLFSSFSFFLFLLFFPCIISLDQETEEGYQREGRQTRGHSPRNPAHRMAHPSANHGSQDAGIKSSLESISSTERGQLLIKLS</sequence>